<reference evidence="1 2" key="1">
    <citation type="journal article" date="2020" name="Biotechnol. Biofuels">
        <title>New insights from the biogas microbiome by comprehensive genome-resolved metagenomics of nearly 1600 species originating from multiple anaerobic digesters.</title>
        <authorList>
            <person name="Campanaro S."/>
            <person name="Treu L."/>
            <person name="Rodriguez-R L.M."/>
            <person name="Kovalovszki A."/>
            <person name="Ziels R.M."/>
            <person name="Maus I."/>
            <person name="Zhu X."/>
            <person name="Kougias P.G."/>
            <person name="Basile A."/>
            <person name="Luo G."/>
            <person name="Schluter A."/>
            <person name="Konstantinidis K.T."/>
            <person name="Angelidaki I."/>
        </authorList>
    </citation>
    <scope>NUCLEOTIDE SEQUENCE [LARGE SCALE GENOMIC DNA]</scope>
    <source>
        <strain evidence="1">AS27yjCOA_165</strain>
    </source>
</reference>
<accession>A0A7X9DL69</accession>
<dbReference type="Proteomes" id="UP000526033">
    <property type="component" value="Unassembled WGS sequence"/>
</dbReference>
<name>A0A7X9DL69_UNCKA</name>
<sequence length="84" mass="9976">MKELLMQKSLAPDKRNTKEYQAYGNMLAEELGDDKHRALYIKLAKNEDRSLLEKAREHVKKSEKALTKGRLFMWKLTQLKKELR</sequence>
<organism evidence="1 2">
    <name type="scientific">candidate division WWE3 bacterium</name>
    <dbReference type="NCBI Taxonomy" id="2053526"/>
    <lineage>
        <taxon>Bacteria</taxon>
        <taxon>Katanobacteria</taxon>
    </lineage>
</organism>
<dbReference type="EMBL" id="JAAZNL010000032">
    <property type="protein sequence ID" value="NMB70152.1"/>
    <property type="molecule type" value="Genomic_DNA"/>
</dbReference>
<evidence type="ECO:0000313" key="2">
    <source>
        <dbReference type="Proteomes" id="UP000526033"/>
    </source>
</evidence>
<evidence type="ECO:0000313" key="1">
    <source>
        <dbReference type="EMBL" id="NMB70152.1"/>
    </source>
</evidence>
<comment type="caution">
    <text evidence="1">The sequence shown here is derived from an EMBL/GenBank/DDBJ whole genome shotgun (WGS) entry which is preliminary data.</text>
</comment>
<proteinExistence type="predicted"/>
<dbReference type="AlphaFoldDB" id="A0A7X9DL69"/>
<gene>
    <name evidence="1" type="ORF">GYA27_03055</name>
</gene>
<protein>
    <submittedName>
        <fullName evidence="1">Uncharacterized protein</fullName>
    </submittedName>
</protein>